<evidence type="ECO:0000256" key="9">
    <source>
        <dbReference type="SAM" id="MobiDB-lite"/>
    </source>
</evidence>
<feature type="region of interest" description="Disordered" evidence="9">
    <location>
        <begin position="512"/>
        <end position="556"/>
    </location>
</feature>
<feature type="region of interest" description="Disordered" evidence="9">
    <location>
        <begin position="120"/>
        <end position="155"/>
    </location>
</feature>
<feature type="compositionally biased region" description="Low complexity" evidence="9">
    <location>
        <begin position="837"/>
        <end position="855"/>
    </location>
</feature>
<gene>
    <name evidence="11" type="ORF">PC117_g8089</name>
</gene>
<dbReference type="SUPFAM" id="SSF51206">
    <property type="entry name" value="cAMP-binding domain-like"/>
    <property type="match status" value="1"/>
</dbReference>
<dbReference type="AlphaFoldDB" id="A0A8T1E1D1"/>
<dbReference type="InterPro" id="IPR014710">
    <property type="entry name" value="RmlC-like_jellyroll"/>
</dbReference>
<dbReference type="InterPro" id="IPR000595">
    <property type="entry name" value="cNMP-bd_dom"/>
</dbReference>
<organism evidence="11 12">
    <name type="scientific">Phytophthora cactorum</name>
    <dbReference type="NCBI Taxonomy" id="29920"/>
    <lineage>
        <taxon>Eukaryota</taxon>
        <taxon>Sar</taxon>
        <taxon>Stramenopiles</taxon>
        <taxon>Oomycota</taxon>
        <taxon>Peronosporomycetes</taxon>
        <taxon>Peronosporales</taxon>
        <taxon>Peronosporaceae</taxon>
        <taxon>Phytophthora</taxon>
    </lineage>
</organism>
<keyword evidence="5" id="KW-0406">Ion transport</keyword>
<evidence type="ECO:0000313" key="12">
    <source>
        <dbReference type="Proteomes" id="UP000736787"/>
    </source>
</evidence>
<dbReference type="InterPro" id="IPR018490">
    <property type="entry name" value="cNMP-bd_dom_sf"/>
</dbReference>
<dbReference type="GO" id="GO:0005221">
    <property type="term" value="F:intracellularly cyclic nucleotide-activated monoatomic cation channel activity"/>
    <property type="evidence" value="ECO:0007669"/>
    <property type="project" value="InterPro"/>
</dbReference>
<feature type="region of interest" description="Disordered" evidence="9">
    <location>
        <begin position="58"/>
        <end position="81"/>
    </location>
</feature>
<keyword evidence="6" id="KW-0472">Membrane</keyword>
<dbReference type="GO" id="GO:0016020">
    <property type="term" value="C:membrane"/>
    <property type="evidence" value="ECO:0007669"/>
    <property type="project" value="UniProtKB-SubCell"/>
</dbReference>
<dbReference type="PANTHER" id="PTHR45638:SF11">
    <property type="entry name" value="CYCLIC NUCLEOTIDE-GATED CATION CHANNEL SUBUNIT A"/>
    <property type="match status" value="1"/>
</dbReference>
<dbReference type="InterPro" id="IPR050866">
    <property type="entry name" value="CNG_cation_channel"/>
</dbReference>
<evidence type="ECO:0000256" key="7">
    <source>
        <dbReference type="ARBA" id="ARBA00023286"/>
    </source>
</evidence>
<feature type="compositionally biased region" description="Basic and acidic residues" evidence="9">
    <location>
        <begin position="1034"/>
        <end position="1046"/>
    </location>
</feature>
<dbReference type="PRINTS" id="PR00103">
    <property type="entry name" value="CAMPKINASE"/>
</dbReference>
<protein>
    <recommendedName>
        <fullName evidence="10">Cyclic nucleotide-binding domain-containing protein</fullName>
    </recommendedName>
</protein>
<dbReference type="Gene3D" id="2.60.120.10">
    <property type="entry name" value="Jelly Rolls"/>
    <property type="match status" value="1"/>
</dbReference>
<evidence type="ECO:0000256" key="8">
    <source>
        <dbReference type="ARBA" id="ARBA00023303"/>
    </source>
</evidence>
<evidence type="ECO:0000256" key="5">
    <source>
        <dbReference type="ARBA" id="ARBA00023065"/>
    </source>
</evidence>
<evidence type="ECO:0000259" key="10">
    <source>
        <dbReference type="PROSITE" id="PS50042"/>
    </source>
</evidence>
<dbReference type="PANTHER" id="PTHR45638">
    <property type="entry name" value="CYCLIC NUCLEOTIDE-GATED CATION CHANNEL SUBUNIT A"/>
    <property type="match status" value="1"/>
</dbReference>
<evidence type="ECO:0000313" key="11">
    <source>
        <dbReference type="EMBL" id="KAG2945904.1"/>
    </source>
</evidence>
<dbReference type="SMART" id="SM00100">
    <property type="entry name" value="cNMP"/>
    <property type="match status" value="1"/>
</dbReference>
<feature type="compositionally biased region" description="Polar residues" evidence="9">
    <location>
        <begin position="862"/>
        <end position="871"/>
    </location>
</feature>
<dbReference type="PROSITE" id="PS00888">
    <property type="entry name" value="CNMP_BINDING_1"/>
    <property type="match status" value="1"/>
</dbReference>
<evidence type="ECO:0000256" key="6">
    <source>
        <dbReference type="ARBA" id="ARBA00023136"/>
    </source>
</evidence>
<feature type="domain" description="Cyclic nucleotide-binding" evidence="10">
    <location>
        <begin position="461"/>
        <end position="640"/>
    </location>
</feature>
<feature type="region of interest" description="Disordered" evidence="9">
    <location>
        <begin position="257"/>
        <end position="276"/>
    </location>
</feature>
<dbReference type="PROSITE" id="PS50042">
    <property type="entry name" value="CNMP_BINDING_3"/>
    <property type="match status" value="1"/>
</dbReference>
<feature type="region of interest" description="Disordered" evidence="9">
    <location>
        <begin position="1"/>
        <end position="38"/>
    </location>
</feature>
<dbReference type="GO" id="GO:0044877">
    <property type="term" value="F:protein-containing complex binding"/>
    <property type="evidence" value="ECO:0007669"/>
    <property type="project" value="TreeGrafter"/>
</dbReference>
<feature type="region of interest" description="Disordered" evidence="9">
    <location>
        <begin position="1018"/>
        <end position="1046"/>
    </location>
</feature>
<feature type="region of interest" description="Disordered" evidence="9">
    <location>
        <begin position="722"/>
        <end position="759"/>
    </location>
</feature>
<feature type="region of interest" description="Disordered" evidence="9">
    <location>
        <begin position="284"/>
        <end position="309"/>
    </location>
</feature>
<comment type="subcellular location">
    <subcellularLocation>
        <location evidence="1">Membrane</location>
        <topology evidence="1">Multi-pass membrane protein</topology>
    </subcellularLocation>
</comment>
<keyword evidence="8" id="KW-0407">Ion channel</keyword>
<name>A0A8T1E1D1_9STRA</name>
<dbReference type="EMBL" id="RCMK01000171">
    <property type="protein sequence ID" value="KAG2945904.1"/>
    <property type="molecule type" value="Genomic_DNA"/>
</dbReference>
<reference evidence="11" key="1">
    <citation type="submission" date="2018-10" db="EMBL/GenBank/DDBJ databases">
        <title>Effector identification in a new, highly contiguous assembly of the strawberry crown rot pathogen Phytophthora cactorum.</title>
        <authorList>
            <person name="Armitage A.D."/>
            <person name="Nellist C.F."/>
            <person name="Bates H."/>
            <person name="Vickerstaff R.J."/>
            <person name="Harrison R.J."/>
        </authorList>
    </citation>
    <scope>NUCLEOTIDE SEQUENCE</scope>
    <source>
        <strain evidence="11">4040</strain>
    </source>
</reference>
<keyword evidence="3" id="KW-0812">Transmembrane</keyword>
<proteinExistence type="predicted"/>
<dbReference type="Proteomes" id="UP000736787">
    <property type="component" value="Unassembled WGS sequence"/>
</dbReference>
<evidence type="ECO:0000256" key="4">
    <source>
        <dbReference type="ARBA" id="ARBA00022989"/>
    </source>
</evidence>
<accession>A0A8T1E1D1</accession>
<evidence type="ECO:0000256" key="2">
    <source>
        <dbReference type="ARBA" id="ARBA00022448"/>
    </source>
</evidence>
<feature type="compositionally biased region" description="Basic residues" evidence="9">
    <location>
        <begin position="58"/>
        <end position="68"/>
    </location>
</feature>
<evidence type="ECO:0000256" key="3">
    <source>
        <dbReference type="ARBA" id="ARBA00022692"/>
    </source>
</evidence>
<evidence type="ECO:0000256" key="1">
    <source>
        <dbReference type="ARBA" id="ARBA00004141"/>
    </source>
</evidence>
<keyword evidence="2" id="KW-0813">Transport</keyword>
<feature type="region of interest" description="Disordered" evidence="9">
    <location>
        <begin position="811"/>
        <end position="942"/>
    </location>
</feature>
<dbReference type="InterPro" id="IPR018488">
    <property type="entry name" value="cNMP-bd_CS"/>
</dbReference>
<feature type="compositionally biased region" description="Polar residues" evidence="9">
    <location>
        <begin position="916"/>
        <end position="930"/>
    </location>
</feature>
<dbReference type="Pfam" id="PF00027">
    <property type="entry name" value="cNMP_binding"/>
    <property type="match status" value="1"/>
</dbReference>
<dbReference type="Gene3D" id="1.10.287.630">
    <property type="entry name" value="Helix hairpin bin"/>
    <property type="match status" value="1"/>
</dbReference>
<dbReference type="CDD" id="cd00038">
    <property type="entry name" value="CAP_ED"/>
    <property type="match status" value="1"/>
</dbReference>
<feature type="compositionally biased region" description="Polar residues" evidence="9">
    <location>
        <begin position="811"/>
        <end position="829"/>
    </location>
</feature>
<keyword evidence="7" id="KW-1071">Ligand-gated ion channel</keyword>
<dbReference type="PROSITE" id="PS00889">
    <property type="entry name" value="CNMP_BINDING_2"/>
    <property type="match status" value="1"/>
</dbReference>
<feature type="compositionally biased region" description="Basic and acidic residues" evidence="9">
    <location>
        <begin position="513"/>
        <end position="523"/>
    </location>
</feature>
<feature type="compositionally biased region" description="Polar residues" evidence="9">
    <location>
        <begin position="538"/>
        <end position="548"/>
    </location>
</feature>
<keyword evidence="4" id="KW-1133">Transmembrane helix</keyword>
<comment type="caution">
    <text evidence="11">The sequence shown here is derived from an EMBL/GenBank/DDBJ whole genome shotgun (WGS) entry which is preliminary data.</text>
</comment>
<sequence>MSAHDVVSSAAVEEKESLELSQVLENDGDETASDSAKPFNRLVTTSALAAALAEVERSKRRRLNRRHSGGLEPPVESNKHSTDAALAVQLPNSGHRMSAPSIDAVPTVSTEVAIKPLRQESVSPRSQLKRATGTHLAGMRERRKAGKQPEATAPTIKRTPSAATMPTFKRMPSSGATPSFRAVAKAVAVSGNSTTATNDPGQNYEQMMARFQLRRLEFTGSGRNLDNEAKTIHRRSLAYMAPVDSEMSQPRIDDVMHSTHRRSEGEYIDNTIGREGDRDILATSQSRVDSQAEESPRRPGAPSFHSNNATSSVDRTCGAAIDSSVEFEMYAECFYVAMQLLQGQSLTTRSVWEDIFASGVNLLGSIVLAVIFGHVAMLVANFNANSTAYQRKMESVFAGMTKMQLPAPLRERIHQYYAHLWREYEALDGAPLERFAKELSHNLTLEVVLFKYMELAMHVPFWENCSPDFQKTLVLSLDTRVYLPDDFIVRRGEVGDEFYMINRGMCELVGSKDTQEHATEPLARRRSQLGENSEHPGDTSTLYTTSHDGTVYPDDDHGRRARVVAQNSHVNPEGHTPTVKTLTRGQAFGEMALLMNYPRTANVRAMTYVEMCVLSRTAFQAVLTRYPVDRKHVISQILISSLENNERFGIPCPLTAMARSVFADEVDGVANGEKFITPRRAAKLVAWAVNPDVEDDSIKFALSNKLKDQLVVVRDQEFGASTHLDEDTPGRTVALPSPRSSHVGSGARKRGGDDENQKECGCTCHCSSHPTPKISSKPEPEVDSQVVKLESVQAQALSLIQELQRGVQDTLHPTHQPSQLSTVDASSVPDQGAPNGVPTNIPTTSTTSTKPVITIQQRRSKFINSRSTSAPNFADLDLAKSDSNPNAERSPVDKPKPVAIAPRPIQRAMTARWLKSSENTETGREPSSGNAITKAKPAVTPPKPIQRAMTARWLKTSENTRPLRLQNSFTPLVRPRAPSGSSSQRFIQRVTHQLASLATSSNSTVQASPTRYADQLFGTAHSSQETAPGANEMSFREDSNVSEARY</sequence>
<dbReference type="VEuPathDB" id="FungiDB:PC110_g10267"/>